<name>A0A8J6LW37_9ALTE</name>
<comment type="similarity">
    <text evidence="4">Belongs to the DegT/DnrJ/EryC1 family.</text>
</comment>
<dbReference type="AlphaFoldDB" id="A0A8J6LW37"/>
<dbReference type="Pfam" id="PF01041">
    <property type="entry name" value="DegT_DnrJ_EryC1"/>
    <property type="match status" value="1"/>
</dbReference>
<dbReference type="EMBL" id="JACNEP010000002">
    <property type="protein sequence ID" value="MBC3765009.1"/>
    <property type="molecule type" value="Genomic_DNA"/>
</dbReference>
<dbReference type="InterPro" id="IPR015424">
    <property type="entry name" value="PyrdxlP-dep_Trfase"/>
</dbReference>
<evidence type="ECO:0000256" key="3">
    <source>
        <dbReference type="PIRSR" id="PIRSR000390-2"/>
    </source>
</evidence>
<reference evidence="5" key="2">
    <citation type="submission" date="2020-08" db="EMBL/GenBank/DDBJ databases">
        <authorList>
            <person name="Lai Q."/>
        </authorList>
    </citation>
    <scope>NUCLEOTIDE SEQUENCE</scope>
    <source>
        <strain evidence="5">S27-2</strain>
    </source>
</reference>
<evidence type="ECO:0000256" key="4">
    <source>
        <dbReference type="RuleBase" id="RU004508"/>
    </source>
</evidence>
<protein>
    <submittedName>
        <fullName evidence="5">DegT/DnrJ/EryC1/StrS family aminotransferase</fullName>
    </submittedName>
</protein>
<gene>
    <name evidence="5" type="ORF">H8B19_03910</name>
</gene>
<feature type="active site" description="Proton acceptor" evidence="2">
    <location>
        <position position="190"/>
    </location>
</feature>
<evidence type="ECO:0000256" key="2">
    <source>
        <dbReference type="PIRSR" id="PIRSR000390-1"/>
    </source>
</evidence>
<evidence type="ECO:0000256" key="1">
    <source>
        <dbReference type="ARBA" id="ARBA00022898"/>
    </source>
</evidence>
<keyword evidence="5" id="KW-0808">Transferase</keyword>
<dbReference type="PANTHER" id="PTHR30244:SF42">
    <property type="entry name" value="UDP-2-ACETAMIDO-2-DEOXY-3-OXO-D-GLUCURONATE AMINOTRANSFERASE"/>
    <property type="match status" value="1"/>
</dbReference>
<dbReference type="PIRSF" id="PIRSF000390">
    <property type="entry name" value="PLP_StrS"/>
    <property type="match status" value="1"/>
</dbReference>
<dbReference type="Proteomes" id="UP000601768">
    <property type="component" value="Unassembled WGS sequence"/>
</dbReference>
<keyword evidence="5" id="KW-0032">Aminotransferase</keyword>
<dbReference type="InterPro" id="IPR015422">
    <property type="entry name" value="PyrdxlP-dep_Trfase_small"/>
</dbReference>
<accession>A0A8J6LW37</accession>
<reference evidence="5" key="1">
    <citation type="journal article" date="2018" name="Int. J. Syst. Evol. Microbiol.">
        <title>Neptunicella marina gen. nov., sp. nov., isolated from surface seawater.</title>
        <authorList>
            <person name="Liu X."/>
            <person name="Lai Q."/>
            <person name="Du Y."/>
            <person name="Zhang X."/>
            <person name="Liu Z."/>
            <person name="Sun F."/>
            <person name="Shao Z."/>
        </authorList>
    </citation>
    <scope>NUCLEOTIDE SEQUENCE</scope>
    <source>
        <strain evidence="5">S27-2</strain>
    </source>
</reference>
<dbReference type="PANTHER" id="PTHR30244">
    <property type="entry name" value="TRANSAMINASE"/>
    <property type="match status" value="1"/>
</dbReference>
<organism evidence="5 6">
    <name type="scientific">Neptunicella marina</name>
    <dbReference type="NCBI Taxonomy" id="2125989"/>
    <lineage>
        <taxon>Bacteria</taxon>
        <taxon>Pseudomonadati</taxon>
        <taxon>Pseudomonadota</taxon>
        <taxon>Gammaproteobacteria</taxon>
        <taxon>Alteromonadales</taxon>
        <taxon>Alteromonadaceae</taxon>
        <taxon>Neptunicella</taxon>
    </lineage>
</organism>
<dbReference type="InterPro" id="IPR000653">
    <property type="entry name" value="DegT/StrS_aminotransferase"/>
</dbReference>
<evidence type="ECO:0000313" key="5">
    <source>
        <dbReference type="EMBL" id="MBC3765009.1"/>
    </source>
</evidence>
<feature type="modified residue" description="N6-(pyridoxal phosphate)lysine" evidence="3">
    <location>
        <position position="190"/>
    </location>
</feature>
<dbReference type="CDD" id="cd00616">
    <property type="entry name" value="AHBA_syn"/>
    <property type="match status" value="1"/>
</dbReference>
<dbReference type="Gene3D" id="3.40.640.10">
    <property type="entry name" value="Type I PLP-dependent aspartate aminotransferase-like (Major domain)"/>
    <property type="match status" value="1"/>
</dbReference>
<proteinExistence type="inferred from homology"/>
<sequence length="371" mass="40437">MQFIDLQAQLAHIRPAIDARIAKVLDHGKFIMGPEVFELEKKLAEYVGIKHCISCANGTDALQLSLMALDIGPGDTVITTAFSFFSTAEVIPLVGATPYFVDIIPSTYNICPEALQAGIHNARKQGLKPKAVIAVDMFGLPANYPEIQAICDKEGLYLIEDAAQGFGGSINGQNAGSFGDIATTSFFPAKPLGCYGDGGAIFTDSDELATLCESLRVHGKGEHKYQNMRIGLNSRLDTIQAAILLEKLGHFPQELIQRQKAATHYSTELAAVFVTPAIPEGYQSSWAQYTVTPKKGKRDNWMSSLKKAGIPTAVYYPIGLNKQVALQHYPSDPTPITERLCEQVFSLPMHGYLDHQQVDNIINIINATNPI</sequence>
<dbReference type="GO" id="GO:0030170">
    <property type="term" value="F:pyridoxal phosphate binding"/>
    <property type="evidence" value="ECO:0007669"/>
    <property type="project" value="TreeGrafter"/>
</dbReference>
<comment type="caution">
    <text evidence="5">The sequence shown here is derived from an EMBL/GenBank/DDBJ whole genome shotgun (WGS) entry which is preliminary data.</text>
</comment>
<dbReference type="InterPro" id="IPR015421">
    <property type="entry name" value="PyrdxlP-dep_Trfase_major"/>
</dbReference>
<dbReference type="RefSeq" id="WP_186505470.1">
    <property type="nucleotide sequence ID" value="NZ_JACNEP010000002.1"/>
</dbReference>
<dbReference type="Gene3D" id="3.90.1150.10">
    <property type="entry name" value="Aspartate Aminotransferase, domain 1"/>
    <property type="match status" value="1"/>
</dbReference>
<keyword evidence="6" id="KW-1185">Reference proteome</keyword>
<keyword evidence="1 3" id="KW-0663">Pyridoxal phosphate</keyword>
<dbReference type="GO" id="GO:0000271">
    <property type="term" value="P:polysaccharide biosynthetic process"/>
    <property type="evidence" value="ECO:0007669"/>
    <property type="project" value="TreeGrafter"/>
</dbReference>
<dbReference type="GO" id="GO:0008483">
    <property type="term" value="F:transaminase activity"/>
    <property type="evidence" value="ECO:0007669"/>
    <property type="project" value="UniProtKB-KW"/>
</dbReference>
<dbReference type="SUPFAM" id="SSF53383">
    <property type="entry name" value="PLP-dependent transferases"/>
    <property type="match status" value="1"/>
</dbReference>
<evidence type="ECO:0000313" key="6">
    <source>
        <dbReference type="Proteomes" id="UP000601768"/>
    </source>
</evidence>